<protein>
    <submittedName>
        <fullName evidence="1">Uncharacterized protein</fullName>
    </submittedName>
</protein>
<evidence type="ECO:0000313" key="1">
    <source>
        <dbReference type="EMBL" id="RWS13586.1"/>
    </source>
</evidence>
<organism evidence="1 2">
    <name type="scientific">Dinothrombium tinctorium</name>
    <dbReference type="NCBI Taxonomy" id="1965070"/>
    <lineage>
        <taxon>Eukaryota</taxon>
        <taxon>Metazoa</taxon>
        <taxon>Ecdysozoa</taxon>
        <taxon>Arthropoda</taxon>
        <taxon>Chelicerata</taxon>
        <taxon>Arachnida</taxon>
        <taxon>Acari</taxon>
        <taxon>Acariformes</taxon>
        <taxon>Trombidiformes</taxon>
        <taxon>Prostigmata</taxon>
        <taxon>Anystina</taxon>
        <taxon>Parasitengona</taxon>
        <taxon>Trombidioidea</taxon>
        <taxon>Trombidiidae</taxon>
        <taxon>Dinothrombium</taxon>
    </lineage>
</organism>
<sequence length="307" mass="33956">MDHHITLKLSTKKYKDSTKLDLKKSENFARLGSTIDIRSPKLAVNSRSVPDVYLNTTCNDYKFAPLSPVSPRVKNIDADMEALTLSRNDNPFIQQKLEKLSASGDLLSNSSLTLNISQNVDGNAEFEQSLISIDGDDISETDTNVHQYLIRSPPPQFPQKFSHFIFPVPGSPIGSLSLRTPGCNSPLKIFQKAASKSEDYADKSSLKAIEANCFHRNSIAMGETCCRSLGQRRESESFFLNTATDQNTSDEEAICHSRNDQQTTKSRSSLGSNIDLTFADDYHSLSDRGSANFSTSREALITDLNIS</sequence>
<dbReference type="EMBL" id="NCKU01000943">
    <property type="protein sequence ID" value="RWS13586.1"/>
    <property type="molecule type" value="Genomic_DNA"/>
</dbReference>
<name>A0A443RE87_9ACAR</name>
<comment type="caution">
    <text evidence="1">The sequence shown here is derived from an EMBL/GenBank/DDBJ whole genome shotgun (WGS) entry which is preliminary data.</text>
</comment>
<reference evidence="1 2" key="1">
    <citation type="journal article" date="2018" name="Gigascience">
        <title>Genomes of trombidid mites reveal novel predicted allergens and laterally-transferred genes associated with secondary metabolism.</title>
        <authorList>
            <person name="Dong X."/>
            <person name="Chaisiri K."/>
            <person name="Xia D."/>
            <person name="Armstrong S.D."/>
            <person name="Fang Y."/>
            <person name="Donnelly M.J."/>
            <person name="Kadowaki T."/>
            <person name="McGarry J.W."/>
            <person name="Darby A.C."/>
            <person name="Makepeace B.L."/>
        </authorList>
    </citation>
    <scope>NUCLEOTIDE SEQUENCE [LARGE SCALE GENOMIC DNA]</scope>
    <source>
        <strain evidence="1">UoL-WK</strain>
    </source>
</reference>
<keyword evidence="2" id="KW-1185">Reference proteome</keyword>
<accession>A0A443RE87</accession>
<dbReference type="STRING" id="1965070.A0A443RE87"/>
<dbReference type="OrthoDB" id="6620223at2759"/>
<gene>
    <name evidence="1" type="ORF">B4U79_01849</name>
</gene>
<dbReference type="AlphaFoldDB" id="A0A443RE87"/>
<evidence type="ECO:0000313" key="2">
    <source>
        <dbReference type="Proteomes" id="UP000285301"/>
    </source>
</evidence>
<dbReference type="Proteomes" id="UP000285301">
    <property type="component" value="Unassembled WGS sequence"/>
</dbReference>
<proteinExistence type="predicted"/>